<gene>
    <name evidence="6" type="ORF">CJ030_MR8G022412</name>
</gene>
<protein>
    <submittedName>
        <fullName evidence="6">Pseudouridine-5'-phosphate glycosidase</fullName>
    </submittedName>
</protein>
<evidence type="ECO:0000256" key="3">
    <source>
        <dbReference type="ARBA" id="ARBA00023211"/>
    </source>
</evidence>
<keyword evidence="1" id="KW-0479">Metal-binding</keyword>
<dbReference type="InterPro" id="IPR022830">
    <property type="entry name" value="Indigdn_synthA-like"/>
</dbReference>
<accession>A0A6A1USZ4</accession>
<dbReference type="Proteomes" id="UP000516437">
    <property type="component" value="Chromosome 8"/>
</dbReference>
<organism evidence="6 7">
    <name type="scientific">Morella rubra</name>
    <name type="common">Chinese bayberry</name>
    <dbReference type="NCBI Taxonomy" id="262757"/>
    <lineage>
        <taxon>Eukaryota</taxon>
        <taxon>Viridiplantae</taxon>
        <taxon>Streptophyta</taxon>
        <taxon>Embryophyta</taxon>
        <taxon>Tracheophyta</taxon>
        <taxon>Spermatophyta</taxon>
        <taxon>Magnoliopsida</taxon>
        <taxon>eudicotyledons</taxon>
        <taxon>Gunneridae</taxon>
        <taxon>Pentapetalae</taxon>
        <taxon>rosids</taxon>
        <taxon>fabids</taxon>
        <taxon>Fagales</taxon>
        <taxon>Myricaceae</taxon>
        <taxon>Morella</taxon>
    </lineage>
</organism>
<dbReference type="GO" id="GO:0046872">
    <property type="term" value="F:metal ion binding"/>
    <property type="evidence" value="ECO:0007669"/>
    <property type="project" value="UniProtKB-KW"/>
</dbReference>
<dbReference type="OrthoDB" id="198885at2759"/>
<dbReference type="InterPro" id="IPR007342">
    <property type="entry name" value="PsuG"/>
</dbReference>
<evidence type="ECO:0000256" key="2">
    <source>
        <dbReference type="ARBA" id="ARBA00022801"/>
    </source>
</evidence>
<proteinExistence type="predicted"/>
<evidence type="ECO:0000313" key="6">
    <source>
        <dbReference type="EMBL" id="KAB1202897.1"/>
    </source>
</evidence>
<keyword evidence="4" id="KW-0456">Lyase</keyword>
<keyword evidence="3" id="KW-0464">Manganese</keyword>
<evidence type="ECO:0000256" key="1">
    <source>
        <dbReference type="ARBA" id="ARBA00022723"/>
    </source>
</evidence>
<dbReference type="EMBL" id="RXIC02000026">
    <property type="protein sequence ID" value="KAB1202897.1"/>
    <property type="molecule type" value="Genomic_DNA"/>
</dbReference>
<sequence length="96" mass="10740">MNISTDLTELGRNPGTVFFAGVKSILDIPRTLEYLESQGVCVATYKTDEFPAFFTETSGCKVLIRSNLFGSHISYSCIVLFNKEITLSVLLLFFFL</sequence>
<name>A0A6A1USZ4_9ROSI</name>
<dbReference type="GO" id="GO:0004730">
    <property type="term" value="F:pseudouridylate synthase activity"/>
    <property type="evidence" value="ECO:0007669"/>
    <property type="project" value="InterPro"/>
</dbReference>
<dbReference type="PANTHER" id="PTHR42909:SF1">
    <property type="entry name" value="CARBOHYDRATE KINASE PFKB DOMAIN-CONTAINING PROTEIN"/>
    <property type="match status" value="1"/>
</dbReference>
<comment type="caution">
    <text evidence="6">The sequence shown here is derived from an EMBL/GenBank/DDBJ whole genome shotgun (WGS) entry which is preliminary data.</text>
</comment>
<dbReference type="SUPFAM" id="SSF110581">
    <property type="entry name" value="Indigoidine synthase A-like"/>
    <property type="match status" value="1"/>
</dbReference>
<dbReference type="GO" id="GO:0005737">
    <property type="term" value="C:cytoplasm"/>
    <property type="evidence" value="ECO:0007669"/>
    <property type="project" value="TreeGrafter"/>
</dbReference>
<evidence type="ECO:0000313" key="7">
    <source>
        <dbReference type="Proteomes" id="UP000516437"/>
    </source>
</evidence>
<keyword evidence="5 6" id="KW-0326">Glycosidase</keyword>
<dbReference type="Pfam" id="PF04227">
    <property type="entry name" value="Indigoidine_A"/>
    <property type="match status" value="1"/>
</dbReference>
<evidence type="ECO:0000256" key="4">
    <source>
        <dbReference type="ARBA" id="ARBA00023239"/>
    </source>
</evidence>
<evidence type="ECO:0000256" key="5">
    <source>
        <dbReference type="ARBA" id="ARBA00023295"/>
    </source>
</evidence>
<dbReference type="Gene3D" id="3.40.1790.10">
    <property type="entry name" value="Indigoidine synthase domain"/>
    <property type="match status" value="1"/>
</dbReference>
<dbReference type="GO" id="GO:0016798">
    <property type="term" value="F:hydrolase activity, acting on glycosyl bonds"/>
    <property type="evidence" value="ECO:0007669"/>
    <property type="project" value="UniProtKB-KW"/>
</dbReference>
<reference evidence="6 7" key="1">
    <citation type="journal article" date="2019" name="Plant Biotechnol. J.">
        <title>The red bayberry genome and genetic basis of sex determination.</title>
        <authorList>
            <person name="Jia H.M."/>
            <person name="Jia H.J."/>
            <person name="Cai Q.L."/>
            <person name="Wang Y."/>
            <person name="Zhao H.B."/>
            <person name="Yang W.F."/>
            <person name="Wang G.Y."/>
            <person name="Li Y.H."/>
            <person name="Zhan D.L."/>
            <person name="Shen Y.T."/>
            <person name="Niu Q.F."/>
            <person name="Chang L."/>
            <person name="Qiu J."/>
            <person name="Zhao L."/>
            <person name="Xie H.B."/>
            <person name="Fu W.Y."/>
            <person name="Jin J."/>
            <person name="Li X.W."/>
            <person name="Jiao Y."/>
            <person name="Zhou C.C."/>
            <person name="Tu T."/>
            <person name="Chai C.Y."/>
            <person name="Gao J.L."/>
            <person name="Fan L.J."/>
            <person name="van de Weg E."/>
            <person name="Wang J.Y."/>
            <person name="Gao Z.S."/>
        </authorList>
    </citation>
    <scope>NUCLEOTIDE SEQUENCE [LARGE SCALE GENOMIC DNA]</scope>
    <source>
        <tissue evidence="6">Leaves</tissue>
    </source>
</reference>
<dbReference type="PANTHER" id="PTHR42909">
    <property type="entry name" value="ZGC:136858"/>
    <property type="match status" value="1"/>
</dbReference>
<keyword evidence="2" id="KW-0378">Hydrolase</keyword>
<dbReference type="AlphaFoldDB" id="A0A6A1USZ4"/>
<keyword evidence="7" id="KW-1185">Reference proteome</keyword>